<accession>A1HUH3</accession>
<sequence length="784" mass="88013">MAVRKVLGKVGLGGLVVWLILVASVSVWAAAVGDSTLQADCLAATIKAIKQEIQRHQQWLEVRKEQGDEQGAAAMEEALARLKADLDRYQAMDAKDYILPAPKTTVAWVGEELKEDPILTVEGMTKSGPWYHVVGIAGGDYGLLKPIAKYNVKYYEVYPRSYWHMTSAYIFIAAVERADAPPAAKHIKGEVFATYYSGLSSKLIKCENYKVYLLPSDAPGERGELILDAKRSEFDLTISADKIKQYPYLEFVGQYGSKMIDLRTIKDGEWLDVYLVPQVVVKKPVIYLYPTKTMLVEVKHEFKGRLHTTYPEYNDGWRVIASPDGDLLNTRDNRHYQYIFWDGSYDFPLQHYRLTDGFVVKKENYAAFLRDKLQQIGLNEREINDFIVYWLPEMNKYQNCFVHFRINDNIDGSSVLAVKPKPQTMIRVFMEYYGFDAWDDRPRLPEQVLPSIPRQGFTLVEWGGSRLAFLLPVTAEPAKEDYTYLGEDQGIKFYGFPQMANRQEWAVRLELGQQAKERLMGARPAGGDADIDDKLANIASAICWARVDAIHGVKVIEQCWLDETGKIVGRSGGSPQADAWPASWLANACERFLLRWLTFGYAGAQPSQETADPSAGGIGKWLWGLNWTTNQTDAEQILGKQGFVLRGKGEEPAGGTWLKMDNGLFLDLPCELKLVWRGDGLAAVDVTVMGGTAMLTDITYRHLLASFTADYGSPTKTAAYELKIWPPILVETATWLVKPDNGPIFTITVSQQRRTFTFEAGGDVPGKLGISFKRLVNSGANIDD</sequence>
<reference evidence="1 2" key="1">
    <citation type="submission" date="2007-01" db="EMBL/GenBank/DDBJ databases">
        <title>Annotation of the draft genome assembly of Thermosinus carboxydivorans Nor1.</title>
        <authorList>
            <consortium name="US DOE Joint Genome Institute (JGI-ORNL)"/>
            <person name="Larimer F."/>
            <person name="Land M."/>
            <person name="Hauser L."/>
        </authorList>
    </citation>
    <scope>NUCLEOTIDE SEQUENCE [LARGE SCALE GENOMIC DNA]</scope>
    <source>
        <strain evidence="1 2">Nor1</strain>
    </source>
</reference>
<evidence type="ECO:0000313" key="2">
    <source>
        <dbReference type="Proteomes" id="UP000005139"/>
    </source>
</evidence>
<evidence type="ECO:0000313" key="1">
    <source>
        <dbReference type="EMBL" id="EAX46327.1"/>
    </source>
</evidence>
<dbReference type="EMBL" id="AAWL01000042">
    <property type="protein sequence ID" value="EAX46327.1"/>
    <property type="molecule type" value="Genomic_DNA"/>
</dbReference>
<protein>
    <submittedName>
        <fullName evidence="1">Uncharacterized protein</fullName>
    </submittedName>
</protein>
<organism evidence="1 2">
    <name type="scientific">Thermosinus carboxydivorans Nor1</name>
    <dbReference type="NCBI Taxonomy" id="401526"/>
    <lineage>
        <taxon>Bacteria</taxon>
        <taxon>Bacillati</taxon>
        <taxon>Bacillota</taxon>
        <taxon>Negativicutes</taxon>
        <taxon>Selenomonadales</taxon>
        <taxon>Sporomusaceae</taxon>
        <taxon>Thermosinus</taxon>
    </lineage>
</organism>
<dbReference type="AlphaFoldDB" id="A1HUH3"/>
<dbReference type="Proteomes" id="UP000005139">
    <property type="component" value="Unassembled WGS sequence"/>
</dbReference>
<name>A1HUH3_9FIRM</name>
<gene>
    <name evidence="1" type="ORF">TcarDRAFT_0067</name>
</gene>
<reference evidence="1 2" key="2">
    <citation type="submission" date="2007-01" db="EMBL/GenBank/DDBJ databases">
        <title>Sequencing of the draft genome and assembly of Thermosinus carboxydivorans Nor1.</title>
        <authorList>
            <consortium name="US DOE Joint Genome Institute (JGI-PGF)"/>
            <person name="Copeland A."/>
            <person name="Lucas S."/>
            <person name="Lapidus A."/>
            <person name="Barry K."/>
            <person name="Glavina del Rio T."/>
            <person name="Dalin E."/>
            <person name="Tice H."/>
            <person name="Bruce D."/>
            <person name="Pitluck S."/>
            <person name="Richardson P."/>
        </authorList>
    </citation>
    <scope>NUCLEOTIDE SEQUENCE [LARGE SCALE GENOMIC DNA]</scope>
    <source>
        <strain evidence="1 2">Nor1</strain>
    </source>
</reference>
<keyword evidence="2" id="KW-1185">Reference proteome</keyword>
<proteinExistence type="predicted"/>
<comment type="caution">
    <text evidence="1">The sequence shown here is derived from an EMBL/GenBank/DDBJ whole genome shotgun (WGS) entry which is preliminary data.</text>
</comment>
<dbReference type="eggNOG" id="COG4991">
    <property type="taxonomic scope" value="Bacteria"/>
</dbReference>